<dbReference type="KEGG" id="acan:ACA1_208260"/>
<dbReference type="Gene3D" id="2.40.110.10">
    <property type="entry name" value="Butyryl-CoA Dehydrogenase, subunit A, domain 2"/>
    <property type="match status" value="1"/>
</dbReference>
<dbReference type="STRING" id="1257118.L8GZJ4"/>
<keyword evidence="9" id="KW-0576">Peroxisome</keyword>
<evidence type="ECO:0000256" key="3">
    <source>
        <dbReference type="ARBA" id="ARBA00006288"/>
    </source>
</evidence>
<comment type="cofactor">
    <cofactor evidence="1">
        <name>FAD</name>
        <dbReference type="ChEBI" id="CHEBI:57692"/>
    </cofactor>
</comment>
<dbReference type="GeneID" id="14918695"/>
<evidence type="ECO:0000256" key="6">
    <source>
        <dbReference type="ARBA" id="ARBA00022832"/>
    </source>
</evidence>
<evidence type="ECO:0000256" key="7">
    <source>
        <dbReference type="ARBA" id="ARBA00023002"/>
    </source>
</evidence>
<organism evidence="17 18">
    <name type="scientific">Acanthamoeba castellanii (strain ATCC 30010 / Neff)</name>
    <dbReference type="NCBI Taxonomy" id="1257118"/>
    <lineage>
        <taxon>Eukaryota</taxon>
        <taxon>Amoebozoa</taxon>
        <taxon>Discosea</taxon>
        <taxon>Longamoebia</taxon>
        <taxon>Centramoebida</taxon>
        <taxon>Acanthamoebidae</taxon>
        <taxon>Acanthamoeba</taxon>
    </lineage>
</organism>
<dbReference type="GO" id="GO:0055088">
    <property type="term" value="P:lipid homeostasis"/>
    <property type="evidence" value="ECO:0007669"/>
    <property type="project" value="TreeGrafter"/>
</dbReference>
<reference evidence="17 18" key="1">
    <citation type="journal article" date="2013" name="Genome Biol.">
        <title>Genome of Acanthamoeba castellanii highlights extensive lateral gene transfer and early evolution of tyrosine kinase signaling.</title>
        <authorList>
            <person name="Clarke M."/>
            <person name="Lohan A.J."/>
            <person name="Liu B."/>
            <person name="Lagkouvardos I."/>
            <person name="Roy S."/>
            <person name="Zafar N."/>
            <person name="Bertelli C."/>
            <person name="Schilde C."/>
            <person name="Kianianmomeni A."/>
            <person name="Burglin T.R."/>
            <person name="Frech C."/>
            <person name="Turcotte B."/>
            <person name="Kopec K.O."/>
            <person name="Synnott J.M."/>
            <person name="Choo C."/>
            <person name="Paponov I."/>
            <person name="Finkler A."/>
            <person name="Soon Heng Tan C."/>
            <person name="Hutchins A.P."/>
            <person name="Weinmeier T."/>
            <person name="Rattei T."/>
            <person name="Chu J.S."/>
            <person name="Gimenez G."/>
            <person name="Irimia M."/>
            <person name="Rigden D.J."/>
            <person name="Fitzpatrick D.A."/>
            <person name="Lorenzo-Morales J."/>
            <person name="Bateman A."/>
            <person name="Chiu C.H."/>
            <person name="Tang P."/>
            <person name="Hegemann P."/>
            <person name="Fromm H."/>
            <person name="Raoult D."/>
            <person name="Greub G."/>
            <person name="Miranda-Saavedra D."/>
            <person name="Chen N."/>
            <person name="Nash P."/>
            <person name="Ginger M.L."/>
            <person name="Horn M."/>
            <person name="Schaap P."/>
            <person name="Caler L."/>
            <person name="Loftus B."/>
        </authorList>
    </citation>
    <scope>NUCLEOTIDE SEQUENCE [LARGE SCALE GENOMIC DNA]</scope>
    <source>
        <strain evidence="17 18">Neff</strain>
    </source>
</reference>
<evidence type="ECO:0000256" key="2">
    <source>
        <dbReference type="ARBA" id="ARBA00004275"/>
    </source>
</evidence>
<dbReference type="PIRSF" id="PIRSF000168">
    <property type="entry name" value="Acyl-CoA_oxidase"/>
    <property type="match status" value="1"/>
</dbReference>
<dbReference type="FunFam" id="2.40.110.10:FF:000005">
    <property type="entry name" value="Acyl-coenzyme A oxidase"/>
    <property type="match status" value="1"/>
</dbReference>
<dbReference type="InterPro" id="IPR055060">
    <property type="entry name" value="ACOX_C_alpha1"/>
</dbReference>
<evidence type="ECO:0000259" key="15">
    <source>
        <dbReference type="Pfam" id="PF02770"/>
    </source>
</evidence>
<dbReference type="OMA" id="SINKRFA"/>
<proteinExistence type="inferred from homology"/>
<evidence type="ECO:0000256" key="10">
    <source>
        <dbReference type="PIRNR" id="PIRNR000168"/>
    </source>
</evidence>
<keyword evidence="4 10" id="KW-0285">Flavoprotein</keyword>
<evidence type="ECO:0000313" key="17">
    <source>
        <dbReference type="EMBL" id="ELR17948.1"/>
    </source>
</evidence>
<evidence type="ECO:0000256" key="1">
    <source>
        <dbReference type="ARBA" id="ARBA00001974"/>
    </source>
</evidence>
<dbReference type="InterPro" id="IPR002655">
    <property type="entry name" value="Acyl-CoA_oxidase_C"/>
</dbReference>
<dbReference type="InterPro" id="IPR012258">
    <property type="entry name" value="Acyl-CoA_oxidase"/>
</dbReference>
<dbReference type="GO" id="GO:0005777">
    <property type="term" value="C:peroxisome"/>
    <property type="evidence" value="ECO:0007669"/>
    <property type="project" value="UniProtKB-SubCell"/>
</dbReference>
<dbReference type="VEuPathDB" id="AmoebaDB:ACA1_208260"/>
<feature type="binding site" evidence="12">
    <location>
        <position position="250"/>
    </location>
    <ligand>
        <name>FAD</name>
        <dbReference type="ChEBI" id="CHEBI:57692"/>
    </ligand>
</feature>
<evidence type="ECO:0000256" key="8">
    <source>
        <dbReference type="ARBA" id="ARBA00023098"/>
    </source>
</evidence>
<feature type="region of interest" description="Disordered" evidence="13">
    <location>
        <begin position="44"/>
        <end position="65"/>
    </location>
</feature>
<evidence type="ECO:0000256" key="4">
    <source>
        <dbReference type="ARBA" id="ARBA00022630"/>
    </source>
</evidence>
<evidence type="ECO:0000256" key="9">
    <source>
        <dbReference type="ARBA" id="ARBA00023140"/>
    </source>
</evidence>
<accession>L8GZJ4</accession>
<dbReference type="FunFam" id="1.20.140.10:FF:000007">
    <property type="entry name" value="Acyl-coenzyme A oxidase"/>
    <property type="match status" value="1"/>
</dbReference>
<keyword evidence="8" id="KW-0443">Lipid metabolism</keyword>
<dbReference type="Pfam" id="PF22924">
    <property type="entry name" value="ACOX_C_alpha1"/>
    <property type="match status" value="1"/>
</dbReference>
<dbReference type="Gene3D" id="1.20.140.10">
    <property type="entry name" value="Butyryl-CoA Dehydrogenase, subunit A, domain 3"/>
    <property type="match status" value="2"/>
</dbReference>
<dbReference type="InterPro" id="IPR046373">
    <property type="entry name" value="Acyl-CoA_Oxase/DH_mid-dom_sf"/>
</dbReference>
<dbReference type="FunFam" id="1.20.140.10:FF:000010">
    <property type="entry name" value="Acyl-coenzyme A oxidase"/>
    <property type="match status" value="1"/>
</dbReference>
<feature type="domain" description="Acyl-CoA oxidase C-alpha1" evidence="16">
    <location>
        <begin position="353"/>
        <end position="507"/>
    </location>
</feature>
<dbReference type="AlphaFoldDB" id="L8GZJ4"/>
<dbReference type="Proteomes" id="UP000011083">
    <property type="component" value="Unassembled WGS sequence"/>
</dbReference>
<dbReference type="SUPFAM" id="SSF56645">
    <property type="entry name" value="Acyl-CoA dehydrogenase NM domain-like"/>
    <property type="match status" value="1"/>
</dbReference>
<keyword evidence="7" id="KW-0560">Oxidoreductase</keyword>
<evidence type="ECO:0000256" key="11">
    <source>
        <dbReference type="PIRSR" id="PIRSR000168-1"/>
    </source>
</evidence>
<keyword evidence="18" id="KW-1185">Reference proteome</keyword>
<evidence type="ECO:0000313" key="18">
    <source>
        <dbReference type="Proteomes" id="UP000011083"/>
    </source>
</evidence>
<evidence type="ECO:0000256" key="12">
    <source>
        <dbReference type="PIRSR" id="PIRSR000168-2"/>
    </source>
</evidence>
<sequence length="742" mass="83479">MNTNAAVSSRTAARRARAVARHMGLVTESMSGLAVNNAAKTKEVDQEKLRLKKEQRKQRREEERRQLGEERVEVFNVDVMAEYVLGSKYRAQRRTVTESVKANAELFPYNFELSKEDQRERVLQQVRWIAAKGWASLDMLKYVFGPSAREDPTMYCNSLEPFIGYDGSIAIKAGVHFLLFGGSVVNLGTERHQKWYDATNNLAEGGCFAMTELGHGSNVQGIGTTAVYDKATGEFVINTPTDVDRKWWIGHAAHAKNAVVFAQLNVDGQEHGVHAFVVPLRPRDSNATYPGILIGDCGHKMGLNGVDNGWMKFTNVRVPRENLLNRFADVQPDGQYVSSVKNPLKRFGRQLAALTCGRVCLVSGSSATLSVALTIAVRFAAGRKQFGPPGEPEQPILDYISHQRRLMPMLANCYAYRLMGHYLLDLYKNADSNNAKAIGELHSLSAGVKAAASWYTNVALQVCRESCGGQGYAAYNRFCHLRNDHDIYQTFEGDNTVLMQQVAKDLLTQYKKQFDGKPFSGMLKYLGKQMGHVISESNPYVTNMASWTHLRDQEFQKEYALGPQLNVATSSRWPHRFGIAFDYRVARLLHNTAQLLQKRAKNNDFFTAWNQTLPELLHVAEAHVERVVVKQFVRRVNDCPDINCKHVLKLLCDLYALTKIEKDLAVFSKEGYIKKRKANAISELITELCQEVRIHALHLVDAFEVDDFIVHAPLGLKPDGHDPLLRVLNYVQTNYATYPQSS</sequence>
<dbReference type="GO" id="GO:0003997">
    <property type="term" value="F:acyl-CoA oxidase activity"/>
    <property type="evidence" value="ECO:0007669"/>
    <property type="project" value="InterPro"/>
</dbReference>
<feature type="binding site" evidence="12">
    <location>
        <position position="211"/>
    </location>
    <ligand>
        <name>FAD</name>
        <dbReference type="ChEBI" id="CHEBI:57692"/>
    </ligand>
</feature>
<dbReference type="PANTHER" id="PTHR10909:SF378">
    <property type="entry name" value="ACYL-COENZYME A OXIDASE"/>
    <property type="match status" value="1"/>
</dbReference>
<comment type="subcellular location">
    <subcellularLocation>
        <location evidence="2">Peroxisome</location>
    </subcellularLocation>
</comment>
<dbReference type="RefSeq" id="XP_004339964.1">
    <property type="nucleotide sequence ID" value="XM_004339916.1"/>
</dbReference>
<dbReference type="Pfam" id="PF02770">
    <property type="entry name" value="Acyl-CoA_dh_M"/>
    <property type="match status" value="1"/>
</dbReference>
<dbReference type="PANTHER" id="PTHR10909">
    <property type="entry name" value="ELECTRON TRANSPORT OXIDOREDUCTASE"/>
    <property type="match status" value="1"/>
</dbReference>
<dbReference type="InterPro" id="IPR036250">
    <property type="entry name" value="AcylCo_DH-like_C"/>
</dbReference>
<keyword evidence="6" id="KW-0276">Fatty acid metabolism</keyword>
<evidence type="ECO:0000256" key="13">
    <source>
        <dbReference type="SAM" id="MobiDB-lite"/>
    </source>
</evidence>
<dbReference type="OrthoDB" id="538336at2759"/>
<feature type="domain" description="Acyl-CoA oxidase/dehydrogenase middle" evidence="15">
    <location>
        <begin position="207"/>
        <end position="316"/>
    </location>
</feature>
<dbReference type="EMBL" id="KB007966">
    <property type="protein sequence ID" value="ELR17948.1"/>
    <property type="molecule type" value="Genomic_DNA"/>
</dbReference>
<gene>
    <name evidence="17" type="ORF">ACA1_208260</name>
</gene>
<protein>
    <recommendedName>
        <fullName evidence="10">Acyl-coenzyme A oxidase</fullName>
    </recommendedName>
</protein>
<dbReference type="GO" id="GO:0071949">
    <property type="term" value="F:FAD binding"/>
    <property type="evidence" value="ECO:0007669"/>
    <property type="project" value="InterPro"/>
</dbReference>
<dbReference type="GO" id="GO:0005504">
    <property type="term" value="F:fatty acid binding"/>
    <property type="evidence" value="ECO:0007669"/>
    <property type="project" value="TreeGrafter"/>
</dbReference>
<feature type="domain" description="Acyl-CoA oxidase C-terminal" evidence="14">
    <location>
        <begin position="580"/>
        <end position="716"/>
    </location>
</feature>
<evidence type="ECO:0000256" key="5">
    <source>
        <dbReference type="ARBA" id="ARBA00022827"/>
    </source>
</evidence>
<keyword evidence="5 10" id="KW-0274">FAD</keyword>
<evidence type="ECO:0000259" key="16">
    <source>
        <dbReference type="Pfam" id="PF22924"/>
    </source>
</evidence>
<dbReference type="SUPFAM" id="SSF47203">
    <property type="entry name" value="Acyl-CoA dehydrogenase C-terminal domain-like"/>
    <property type="match status" value="2"/>
</dbReference>
<evidence type="ECO:0000259" key="14">
    <source>
        <dbReference type="Pfam" id="PF01756"/>
    </source>
</evidence>
<dbReference type="GO" id="GO:0033540">
    <property type="term" value="P:fatty acid beta-oxidation using acyl-CoA oxidase"/>
    <property type="evidence" value="ECO:0007669"/>
    <property type="project" value="TreeGrafter"/>
</dbReference>
<comment type="similarity">
    <text evidence="3 10">Belongs to the acyl-CoA oxidase family.</text>
</comment>
<dbReference type="InterPro" id="IPR009100">
    <property type="entry name" value="AcylCoA_DH/oxidase_NM_dom_sf"/>
</dbReference>
<dbReference type="Pfam" id="PF01756">
    <property type="entry name" value="ACOX"/>
    <property type="match status" value="1"/>
</dbReference>
<name>L8GZJ4_ACACF</name>
<feature type="active site" description="Proton acceptor" evidence="11">
    <location>
        <position position="492"/>
    </location>
</feature>
<dbReference type="InterPro" id="IPR006091">
    <property type="entry name" value="Acyl-CoA_Oxase/DH_mid-dom"/>
</dbReference>